<dbReference type="Proteomes" id="UP001056756">
    <property type="component" value="Chromosome"/>
</dbReference>
<accession>A0A9J6ZK88</accession>
<protein>
    <submittedName>
        <fullName evidence="2">YbgA family protein</fullName>
    </submittedName>
</protein>
<gene>
    <name evidence="2" type="ORF">NAG76_10165</name>
</gene>
<evidence type="ECO:0000259" key="1">
    <source>
        <dbReference type="Pfam" id="PF08349"/>
    </source>
</evidence>
<evidence type="ECO:0000313" key="2">
    <source>
        <dbReference type="EMBL" id="URN96554.1"/>
    </source>
</evidence>
<proteinExistence type="predicted"/>
<reference evidence="2" key="1">
    <citation type="submission" date="2022-05" db="EMBL/GenBank/DDBJ databases">
        <title>Novel bacterial taxa in a minimal lignocellulolytic consortium and its capacity to transform plastics disclosed by genome-resolved metagenomics.</title>
        <authorList>
            <person name="Rodriguez C.A.D."/>
            <person name="Diaz-Garcia L."/>
            <person name="Herrera K."/>
            <person name="Tarazona N.A."/>
            <person name="Sproer C."/>
            <person name="Overmann J."/>
            <person name="Jimenez D.J."/>
        </authorList>
    </citation>
    <scope>NUCLEOTIDE SEQUENCE</scope>
    <source>
        <strain evidence="2">MAG5</strain>
    </source>
</reference>
<sequence>MKRKLTEKLWREEKYRVMFHSQKHYDQIRKAMRDQLSYEQIEQLINDALQQTATEGSMRNACQHMWGYFSKVATPEEKQKYEELLKTCNITTLICFLQQLAIQYNVTYLIESTILQSKEK</sequence>
<dbReference type="AlphaFoldDB" id="A0A9J6ZK88"/>
<dbReference type="EMBL" id="CP097899">
    <property type="protein sequence ID" value="URN96554.1"/>
    <property type="molecule type" value="Genomic_DNA"/>
</dbReference>
<feature type="domain" description="DUF1722" evidence="1">
    <location>
        <begin position="14"/>
        <end position="116"/>
    </location>
</feature>
<dbReference type="InterPro" id="IPR013560">
    <property type="entry name" value="DUF1722"/>
</dbReference>
<name>A0A9J6ZK88_9BACL</name>
<organism evidence="2 3">
    <name type="scientific">Candidatus Pristimantibacillus lignocellulolyticus</name>
    <dbReference type="NCBI Taxonomy" id="2994561"/>
    <lineage>
        <taxon>Bacteria</taxon>
        <taxon>Bacillati</taxon>
        <taxon>Bacillota</taxon>
        <taxon>Bacilli</taxon>
        <taxon>Bacillales</taxon>
        <taxon>Paenibacillaceae</taxon>
        <taxon>Candidatus Pristimantibacillus</taxon>
    </lineage>
</organism>
<dbReference type="KEGG" id="plig:NAG76_10165"/>
<evidence type="ECO:0000313" key="3">
    <source>
        <dbReference type="Proteomes" id="UP001056756"/>
    </source>
</evidence>
<dbReference type="Pfam" id="PF08349">
    <property type="entry name" value="DUF1722"/>
    <property type="match status" value="1"/>
</dbReference>